<evidence type="ECO:0000313" key="4">
    <source>
        <dbReference type="Proteomes" id="UP000054217"/>
    </source>
</evidence>
<keyword evidence="4" id="KW-1185">Reference proteome</keyword>
<reference evidence="3 4" key="1">
    <citation type="submission" date="2014-04" db="EMBL/GenBank/DDBJ databases">
        <authorList>
            <consortium name="DOE Joint Genome Institute"/>
            <person name="Kuo A."/>
            <person name="Kohler A."/>
            <person name="Costa M.D."/>
            <person name="Nagy L.G."/>
            <person name="Floudas D."/>
            <person name="Copeland A."/>
            <person name="Barry K.W."/>
            <person name="Cichocki N."/>
            <person name="Veneault-Fourrey C."/>
            <person name="LaButti K."/>
            <person name="Lindquist E.A."/>
            <person name="Lipzen A."/>
            <person name="Lundell T."/>
            <person name="Morin E."/>
            <person name="Murat C."/>
            <person name="Sun H."/>
            <person name="Tunlid A."/>
            <person name="Henrissat B."/>
            <person name="Grigoriev I.V."/>
            <person name="Hibbett D.S."/>
            <person name="Martin F."/>
            <person name="Nordberg H.P."/>
            <person name="Cantor M.N."/>
            <person name="Hua S.X."/>
        </authorList>
    </citation>
    <scope>NUCLEOTIDE SEQUENCE [LARGE SCALE GENOMIC DNA]</scope>
    <source>
        <strain evidence="3 4">Marx 270</strain>
    </source>
</reference>
<sequence length="108" mass="12457">MFMPAVLYRRPSEIHRRRSNIATAFNIVAYTLFLYDYVLTFADEVELFWSRPRRSWAFLLFFANRYITLLGRVPPSFTANFVASKFGPYSPLSVASTKPLAPPTLTLV</sequence>
<keyword evidence="1" id="KW-1133">Transmembrane helix</keyword>
<organism evidence="3 4">
    <name type="scientific">Pisolithus tinctorius Marx 270</name>
    <dbReference type="NCBI Taxonomy" id="870435"/>
    <lineage>
        <taxon>Eukaryota</taxon>
        <taxon>Fungi</taxon>
        <taxon>Dikarya</taxon>
        <taxon>Basidiomycota</taxon>
        <taxon>Agaricomycotina</taxon>
        <taxon>Agaricomycetes</taxon>
        <taxon>Agaricomycetidae</taxon>
        <taxon>Boletales</taxon>
        <taxon>Sclerodermatineae</taxon>
        <taxon>Pisolithaceae</taxon>
        <taxon>Pisolithus</taxon>
    </lineage>
</organism>
<feature type="transmembrane region" description="Helical" evidence="1">
    <location>
        <begin position="21"/>
        <end position="42"/>
    </location>
</feature>
<proteinExistence type="predicted"/>
<dbReference type="HOGENOM" id="CLU_2198036_0_0_1"/>
<name>A0A0C3NJC2_PISTI</name>
<keyword evidence="1" id="KW-0812">Transmembrane</keyword>
<dbReference type="InterPro" id="IPR045340">
    <property type="entry name" value="DUF6533"/>
</dbReference>
<accession>A0A0C3NJC2</accession>
<dbReference type="InParanoid" id="A0A0C3NJC2"/>
<dbReference type="OrthoDB" id="2687242at2759"/>
<feature type="domain" description="DUF6533" evidence="2">
    <location>
        <begin position="25"/>
        <end position="70"/>
    </location>
</feature>
<evidence type="ECO:0000259" key="2">
    <source>
        <dbReference type="Pfam" id="PF20151"/>
    </source>
</evidence>
<protein>
    <recommendedName>
        <fullName evidence="2">DUF6533 domain-containing protein</fullName>
    </recommendedName>
</protein>
<gene>
    <name evidence="3" type="ORF">M404DRAFT_741565</name>
</gene>
<evidence type="ECO:0000313" key="3">
    <source>
        <dbReference type="EMBL" id="KIO01085.1"/>
    </source>
</evidence>
<keyword evidence="1" id="KW-0472">Membrane</keyword>
<reference evidence="4" key="2">
    <citation type="submission" date="2015-01" db="EMBL/GenBank/DDBJ databases">
        <title>Evolutionary Origins and Diversification of the Mycorrhizal Mutualists.</title>
        <authorList>
            <consortium name="DOE Joint Genome Institute"/>
            <consortium name="Mycorrhizal Genomics Consortium"/>
            <person name="Kohler A."/>
            <person name="Kuo A."/>
            <person name="Nagy L.G."/>
            <person name="Floudas D."/>
            <person name="Copeland A."/>
            <person name="Barry K.W."/>
            <person name="Cichocki N."/>
            <person name="Veneault-Fourrey C."/>
            <person name="LaButti K."/>
            <person name="Lindquist E.A."/>
            <person name="Lipzen A."/>
            <person name="Lundell T."/>
            <person name="Morin E."/>
            <person name="Murat C."/>
            <person name="Riley R."/>
            <person name="Ohm R."/>
            <person name="Sun H."/>
            <person name="Tunlid A."/>
            <person name="Henrissat B."/>
            <person name="Grigoriev I.V."/>
            <person name="Hibbett D.S."/>
            <person name="Martin F."/>
        </authorList>
    </citation>
    <scope>NUCLEOTIDE SEQUENCE [LARGE SCALE GENOMIC DNA]</scope>
    <source>
        <strain evidence="4">Marx 270</strain>
    </source>
</reference>
<dbReference type="EMBL" id="KN831991">
    <property type="protein sequence ID" value="KIO01085.1"/>
    <property type="molecule type" value="Genomic_DNA"/>
</dbReference>
<evidence type="ECO:0000256" key="1">
    <source>
        <dbReference type="SAM" id="Phobius"/>
    </source>
</evidence>
<dbReference type="AlphaFoldDB" id="A0A0C3NJC2"/>
<dbReference type="Proteomes" id="UP000054217">
    <property type="component" value="Unassembled WGS sequence"/>
</dbReference>
<dbReference type="Pfam" id="PF20151">
    <property type="entry name" value="DUF6533"/>
    <property type="match status" value="1"/>
</dbReference>